<gene>
    <name evidence="2" type="ORF">M2283_009050</name>
</gene>
<protein>
    <recommendedName>
        <fullName evidence="4">PASTA domain-containing protein</fullName>
    </recommendedName>
</protein>
<sequence length="271" mass="27757">MKAMPKSTAAAKANISFVPSVVGGPCPIAVATPLPGALPVGNRLFVRRPGAGCPAGCRQALVRNLTGSSYRSATVAAMTNPSHRSWPVPGRSARAALFTAIGATGLVVLTACGGGGSGSGSDRSSAGDSDVASIASPGKAVGTPTRTTDPDAGRPVIRLDSSAEENDRMWDSWHACLKAKGGPLKGAPTTPAEKAGAKACASKEPITPPELDPAKNPDYSDDLRVLVKCLNAHGVRATMVGDSDYSFDPSQPNPPHFEEIETACQVKAFQK</sequence>
<evidence type="ECO:0008006" key="4">
    <source>
        <dbReference type="Google" id="ProtNLM"/>
    </source>
</evidence>
<name>A0ABT6LZH1_9ACTN</name>
<comment type="caution">
    <text evidence="2">The sequence shown here is derived from an EMBL/GenBank/DDBJ whole genome shotgun (WGS) entry which is preliminary data.</text>
</comment>
<feature type="compositionally biased region" description="Low complexity" evidence="1">
    <location>
        <begin position="120"/>
        <end position="133"/>
    </location>
</feature>
<reference evidence="2 3" key="1">
    <citation type="submission" date="2023-04" db="EMBL/GenBank/DDBJ databases">
        <title>Forest soil microbial communities from Buena Vista Peninsula, Colon Province, Panama.</title>
        <authorList>
            <person name="Bouskill N."/>
        </authorList>
    </citation>
    <scope>NUCLEOTIDE SEQUENCE [LARGE SCALE GENOMIC DNA]</scope>
    <source>
        <strain evidence="2 3">GGS1</strain>
    </source>
</reference>
<evidence type="ECO:0000256" key="1">
    <source>
        <dbReference type="SAM" id="MobiDB-lite"/>
    </source>
</evidence>
<proteinExistence type="predicted"/>
<accession>A0ABT6LZH1</accession>
<evidence type="ECO:0000313" key="3">
    <source>
        <dbReference type="Proteomes" id="UP001160499"/>
    </source>
</evidence>
<feature type="region of interest" description="Disordered" evidence="1">
    <location>
        <begin position="117"/>
        <end position="165"/>
    </location>
</feature>
<organism evidence="2 3">
    <name type="scientific">Streptomyces pseudovenezuelae</name>
    <dbReference type="NCBI Taxonomy" id="67350"/>
    <lineage>
        <taxon>Bacteria</taxon>
        <taxon>Bacillati</taxon>
        <taxon>Actinomycetota</taxon>
        <taxon>Actinomycetes</taxon>
        <taxon>Kitasatosporales</taxon>
        <taxon>Streptomycetaceae</taxon>
        <taxon>Streptomyces</taxon>
        <taxon>Streptomyces aurantiacus group</taxon>
    </lineage>
</organism>
<dbReference type="Proteomes" id="UP001160499">
    <property type="component" value="Unassembled WGS sequence"/>
</dbReference>
<keyword evidence="3" id="KW-1185">Reference proteome</keyword>
<dbReference type="EMBL" id="JARXVH010000025">
    <property type="protein sequence ID" value="MDH6221703.1"/>
    <property type="molecule type" value="Genomic_DNA"/>
</dbReference>
<evidence type="ECO:0000313" key="2">
    <source>
        <dbReference type="EMBL" id="MDH6221703.1"/>
    </source>
</evidence>